<evidence type="ECO:0000313" key="2">
    <source>
        <dbReference type="EMBL" id="KAK4066085.1"/>
    </source>
</evidence>
<evidence type="ECO:0000256" key="1">
    <source>
        <dbReference type="SAM" id="MobiDB-lite"/>
    </source>
</evidence>
<reference evidence="2 3" key="1">
    <citation type="journal article" date="2024" name="Microbiol. Resour. Announc.">
        <title>Genome annotations for the ascomycete fungi Trichoderma harzianum, Trichoderma aggressivum, and Purpureocillium lilacinum.</title>
        <authorList>
            <person name="Beijen E.P.W."/>
            <person name="Ohm R.A."/>
        </authorList>
    </citation>
    <scope>NUCLEOTIDE SEQUENCE [LARGE SCALE GENOMIC DNA]</scope>
    <source>
        <strain evidence="2 3">CBS 150709</strain>
    </source>
</reference>
<accession>A0ABR0BCN6</accession>
<evidence type="ECO:0000313" key="3">
    <source>
        <dbReference type="Proteomes" id="UP001287286"/>
    </source>
</evidence>
<keyword evidence="3" id="KW-1185">Reference proteome</keyword>
<organism evidence="2 3">
    <name type="scientific">Purpureocillium lilacinum</name>
    <name type="common">Paecilomyces lilacinus</name>
    <dbReference type="NCBI Taxonomy" id="33203"/>
    <lineage>
        <taxon>Eukaryota</taxon>
        <taxon>Fungi</taxon>
        <taxon>Dikarya</taxon>
        <taxon>Ascomycota</taxon>
        <taxon>Pezizomycotina</taxon>
        <taxon>Sordariomycetes</taxon>
        <taxon>Hypocreomycetidae</taxon>
        <taxon>Hypocreales</taxon>
        <taxon>Ophiocordycipitaceae</taxon>
        <taxon>Purpureocillium</taxon>
    </lineage>
</organism>
<dbReference type="Proteomes" id="UP001287286">
    <property type="component" value="Unassembled WGS sequence"/>
</dbReference>
<proteinExistence type="predicted"/>
<protein>
    <submittedName>
        <fullName evidence="2">Uncharacterized protein</fullName>
    </submittedName>
</protein>
<comment type="caution">
    <text evidence="2">The sequence shown here is derived from an EMBL/GenBank/DDBJ whole genome shotgun (WGS) entry which is preliminary data.</text>
</comment>
<gene>
    <name evidence="2" type="ORF">Purlil1_13965</name>
</gene>
<name>A0ABR0BCN6_PURLI</name>
<feature type="region of interest" description="Disordered" evidence="1">
    <location>
        <begin position="1"/>
        <end position="39"/>
    </location>
</feature>
<dbReference type="EMBL" id="JAWRVI010000386">
    <property type="protein sequence ID" value="KAK4066085.1"/>
    <property type="molecule type" value="Genomic_DNA"/>
</dbReference>
<sequence>MEANKTNELPGMALFSPVPRRTAPNGHLGSSGRSSPAQFVVDSRRSSATVTSAPFGANEVSHLSAPLPEDVHAPAEAAAGTCASFNGVYSPNMQANVLKLFNDDSCGHCCPETPPTSPTAESFQYTSNGLLHPKGGEWRNGEMFVASETLGPMQIQAQW</sequence>